<feature type="compositionally biased region" description="Acidic residues" evidence="1">
    <location>
        <begin position="315"/>
        <end position="354"/>
    </location>
</feature>
<feature type="compositionally biased region" description="Polar residues" evidence="1">
    <location>
        <begin position="636"/>
        <end position="661"/>
    </location>
</feature>
<dbReference type="Proteomes" id="UP001151760">
    <property type="component" value="Unassembled WGS sequence"/>
</dbReference>
<protein>
    <submittedName>
        <fullName evidence="2">Uncharacterized protein</fullName>
    </submittedName>
</protein>
<accession>A0ABQ4XMC1</accession>
<organism evidence="2 3">
    <name type="scientific">Tanacetum coccineum</name>
    <dbReference type="NCBI Taxonomy" id="301880"/>
    <lineage>
        <taxon>Eukaryota</taxon>
        <taxon>Viridiplantae</taxon>
        <taxon>Streptophyta</taxon>
        <taxon>Embryophyta</taxon>
        <taxon>Tracheophyta</taxon>
        <taxon>Spermatophyta</taxon>
        <taxon>Magnoliopsida</taxon>
        <taxon>eudicotyledons</taxon>
        <taxon>Gunneridae</taxon>
        <taxon>Pentapetalae</taxon>
        <taxon>asterids</taxon>
        <taxon>campanulids</taxon>
        <taxon>Asterales</taxon>
        <taxon>Asteraceae</taxon>
        <taxon>Asteroideae</taxon>
        <taxon>Anthemideae</taxon>
        <taxon>Anthemidinae</taxon>
        <taxon>Tanacetum</taxon>
    </lineage>
</organism>
<feature type="compositionally biased region" description="Acidic residues" evidence="1">
    <location>
        <begin position="407"/>
        <end position="426"/>
    </location>
</feature>
<feature type="compositionally biased region" description="Polar residues" evidence="1">
    <location>
        <begin position="427"/>
        <end position="436"/>
    </location>
</feature>
<proteinExistence type="predicted"/>
<evidence type="ECO:0000313" key="3">
    <source>
        <dbReference type="Proteomes" id="UP001151760"/>
    </source>
</evidence>
<feature type="compositionally biased region" description="Basic and acidic residues" evidence="1">
    <location>
        <begin position="609"/>
        <end position="634"/>
    </location>
</feature>
<feature type="region of interest" description="Disordered" evidence="1">
    <location>
        <begin position="594"/>
        <end position="661"/>
    </location>
</feature>
<sequence length="661" mass="74256">MSFITIQQAKLDLELVPKEKRLKIGKCNGRLNPRKIQREPTFQVVLDALALTPCYSIFLITADIPEGQDFDELPTNEEIVSFLRELGHTGEINSLNDVVFDQMHQPWRTFAAIIYRSLSGKTTGLDKLRLSKAQILYVSWRNKIRMHTFKDDYLINTLRFVSTKEVTQIYGVVLPESLTSPEMKETKAYKTYLGFAIGATPHNKARKFKKPVSPQLSIVLVSLEEPTKKTKRVKRPAKKSTKAPAGGVVIRETPEMPLSKKKEKMTIEKCKGIDLLSEVALTEEAQYEEARKKSLRDFHKTHPKWFCVKPGVPDVTEEESFESEAESWGNDEDDNNNEQDSSGEDSDQENDSDDDKTQSDNENESDSKHEIDENKSGSESHQKENEKDIGDDEQEVKEEFVKTLSNDFDDEDEEKITDKAEEEDTNAEITNVQQGNEHPEISQVIEDAHVTLSTVPRKTEVPVTSSSHSSDLASKLLIFLEIHHTDAEIISPMDVHVHHEVPSQQTPTLLTVPVSVITESSLIFTTVILQSLPSFTLPPQQSTSIPPPTTEATNPQYALLDFALILPDEVSNFAPLVIQSMVKESLEQVVLAKESSQPQSSQEAAAMHTEFELRVEEEKTSNDAELTKGPKAKESQFGSSKGTKSQPKSFGKSIQSEEPEF</sequence>
<reference evidence="2" key="1">
    <citation type="journal article" date="2022" name="Int. J. Mol. Sci.">
        <title>Draft Genome of Tanacetum Coccineum: Genomic Comparison of Closely Related Tanacetum-Family Plants.</title>
        <authorList>
            <person name="Yamashiro T."/>
            <person name="Shiraishi A."/>
            <person name="Nakayama K."/>
            <person name="Satake H."/>
        </authorList>
    </citation>
    <scope>NUCLEOTIDE SEQUENCE</scope>
</reference>
<feature type="region of interest" description="Disordered" evidence="1">
    <location>
        <begin position="304"/>
        <end position="439"/>
    </location>
</feature>
<evidence type="ECO:0000313" key="2">
    <source>
        <dbReference type="EMBL" id="GJS66497.1"/>
    </source>
</evidence>
<comment type="caution">
    <text evidence="2">The sequence shown here is derived from an EMBL/GenBank/DDBJ whole genome shotgun (WGS) entry which is preliminary data.</text>
</comment>
<reference evidence="2" key="2">
    <citation type="submission" date="2022-01" db="EMBL/GenBank/DDBJ databases">
        <authorList>
            <person name="Yamashiro T."/>
            <person name="Shiraishi A."/>
            <person name="Satake H."/>
            <person name="Nakayama K."/>
        </authorList>
    </citation>
    <scope>NUCLEOTIDE SEQUENCE</scope>
</reference>
<feature type="compositionally biased region" description="Basic and acidic residues" evidence="1">
    <location>
        <begin position="355"/>
        <end position="388"/>
    </location>
</feature>
<keyword evidence="3" id="KW-1185">Reference proteome</keyword>
<feature type="non-terminal residue" evidence="2">
    <location>
        <position position="661"/>
    </location>
</feature>
<name>A0ABQ4XMC1_9ASTR</name>
<gene>
    <name evidence="2" type="ORF">Tco_0681061</name>
</gene>
<feature type="compositionally biased region" description="Low complexity" evidence="1">
    <location>
        <begin position="594"/>
        <end position="606"/>
    </location>
</feature>
<dbReference type="EMBL" id="BQNB010009652">
    <property type="protein sequence ID" value="GJS66497.1"/>
    <property type="molecule type" value="Genomic_DNA"/>
</dbReference>
<evidence type="ECO:0000256" key="1">
    <source>
        <dbReference type="SAM" id="MobiDB-lite"/>
    </source>
</evidence>